<organism evidence="2">
    <name type="scientific">Oryza brachyantha</name>
    <name type="common">malo sina</name>
    <dbReference type="NCBI Taxonomy" id="4533"/>
    <lineage>
        <taxon>Eukaryota</taxon>
        <taxon>Viridiplantae</taxon>
        <taxon>Streptophyta</taxon>
        <taxon>Embryophyta</taxon>
        <taxon>Tracheophyta</taxon>
        <taxon>Spermatophyta</taxon>
        <taxon>Magnoliopsida</taxon>
        <taxon>Liliopsida</taxon>
        <taxon>Poales</taxon>
        <taxon>Poaceae</taxon>
        <taxon>BOP clade</taxon>
        <taxon>Oryzoideae</taxon>
        <taxon>Oryzeae</taxon>
        <taxon>Oryzinae</taxon>
        <taxon>Oryza</taxon>
    </lineage>
</organism>
<feature type="compositionally biased region" description="Basic and acidic residues" evidence="1">
    <location>
        <begin position="35"/>
        <end position="44"/>
    </location>
</feature>
<feature type="region of interest" description="Disordered" evidence="1">
    <location>
        <begin position="1"/>
        <end position="110"/>
    </location>
</feature>
<dbReference type="Gramene" id="OB0351G10010.1">
    <property type="protein sequence ID" value="OB0351G10010.1"/>
    <property type="gene ID" value="OB0351G10010"/>
</dbReference>
<dbReference type="EnsemblPlants" id="OB0351G10010.1">
    <property type="protein sequence ID" value="OB0351G10010.1"/>
    <property type="gene ID" value="OB0351G10010"/>
</dbReference>
<evidence type="ECO:0008006" key="4">
    <source>
        <dbReference type="Google" id="ProtNLM"/>
    </source>
</evidence>
<dbReference type="AlphaFoldDB" id="J3LIX3"/>
<feature type="compositionally biased region" description="Basic and acidic residues" evidence="1">
    <location>
        <begin position="1"/>
        <end position="11"/>
    </location>
</feature>
<accession>J3LIX3</accession>
<name>J3LIX3_ORYBR</name>
<evidence type="ECO:0000313" key="3">
    <source>
        <dbReference type="Proteomes" id="UP000006038"/>
    </source>
</evidence>
<proteinExistence type="predicted"/>
<dbReference type="PANTHER" id="PTHR46148:SF57">
    <property type="entry name" value="OS12G0499874 PROTEIN"/>
    <property type="match status" value="1"/>
</dbReference>
<dbReference type="PANTHER" id="PTHR46148">
    <property type="entry name" value="CHROMO DOMAIN-CONTAINING PROTEIN"/>
    <property type="match status" value="1"/>
</dbReference>
<protein>
    <recommendedName>
        <fullName evidence="4">Retrotransposon protein, putative, Ty3-gypsy subclass</fullName>
    </recommendedName>
</protein>
<evidence type="ECO:0000313" key="2">
    <source>
        <dbReference type="EnsemblPlants" id="OB0351G10010.1"/>
    </source>
</evidence>
<dbReference type="Proteomes" id="UP000006038">
    <property type="component" value="Unassembled WGS sequence"/>
</dbReference>
<sequence>MGEGGRDKHSGGDVVPLGHGGGWAQSGRGKRRRSESRLGLDVKGRAGLSGRPGPGGERGGGRGEEGKEWASRLRAGLRGGGRRKGKEEERIGLRPNSENEKKKEIKEKEGKNRVAAIHDVFHVSQLKKCLRVPEEQANLEHLEIHEDMTYVEKPARILETSERKTRNRVIRFCRVRQSHHSEE</sequence>
<dbReference type="HOGENOM" id="CLU_1477337_0_0_1"/>
<evidence type="ECO:0000256" key="1">
    <source>
        <dbReference type="SAM" id="MobiDB-lite"/>
    </source>
</evidence>
<feature type="compositionally biased region" description="Basic and acidic residues" evidence="1">
    <location>
        <begin position="59"/>
        <end position="71"/>
    </location>
</feature>
<keyword evidence="3" id="KW-1185">Reference proteome</keyword>
<feature type="compositionally biased region" description="Basic and acidic residues" evidence="1">
    <location>
        <begin position="85"/>
        <end position="110"/>
    </location>
</feature>
<reference evidence="2" key="1">
    <citation type="submission" date="2015-06" db="UniProtKB">
        <authorList>
            <consortium name="EnsemblPlants"/>
        </authorList>
    </citation>
    <scope>IDENTIFICATION</scope>
</reference>